<dbReference type="CDD" id="cd00143">
    <property type="entry name" value="PP2Cc"/>
    <property type="match status" value="1"/>
</dbReference>
<feature type="compositionally biased region" description="Polar residues" evidence="5">
    <location>
        <begin position="22"/>
        <end position="32"/>
    </location>
</feature>
<dbReference type="PROSITE" id="PS01032">
    <property type="entry name" value="PPM_1"/>
    <property type="match status" value="1"/>
</dbReference>
<dbReference type="Pfam" id="PF00481">
    <property type="entry name" value="PP2C"/>
    <property type="match status" value="1"/>
</dbReference>
<evidence type="ECO:0000256" key="1">
    <source>
        <dbReference type="ARBA" id="ARBA00022723"/>
    </source>
</evidence>
<keyword evidence="2 4" id="KW-0378">Hydrolase</keyword>
<reference evidence="8" key="1">
    <citation type="submission" date="2015-09" db="EMBL/GenBank/DDBJ databases">
        <authorList>
            <consortium name="Pathogen Informatics"/>
        </authorList>
    </citation>
    <scope>NUCLEOTIDE SEQUENCE [LARGE SCALE GENOMIC DNA]</scope>
    <source>
        <strain evidence="8">Lake Konstanz</strain>
    </source>
</reference>
<organism evidence="7 8">
    <name type="scientific">Bodo saltans</name>
    <name type="common">Flagellated protozoan</name>
    <dbReference type="NCBI Taxonomy" id="75058"/>
    <lineage>
        <taxon>Eukaryota</taxon>
        <taxon>Discoba</taxon>
        <taxon>Euglenozoa</taxon>
        <taxon>Kinetoplastea</taxon>
        <taxon>Metakinetoplastina</taxon>
        <taxon>Eubodonida</taxon>
        <taxon>Bodonidae</taxon>
        <taxon>Bodo</taxon>
    </lineage>
</organism>
<gene>
    <name evidence="7" type="ORF">BSAL_36060</name>
</gene>
<dbReference type="EMBL" id="CYKH01002017">
    <property type="protein sequence ID" value="CUG92193.1"/>
    <property type="molecule type" value="Genomic_DNA"/>
</dbReference>
<evidence type="ECO:0000256" key="3">
    <source>
        <dbReference type="ARBA" id="ARBA00022912"/>
    </source>
</evidence>
<keyword evidence="8" id="KW-1185">Reference proteome</keyword>
<name>A0A0S4JPM8_BODSA</name>
<dbReference type="PANTHER" id="PTHR47992">
    <property type="entry name" value="PROTEIN PHOSPHATASE"/>
    <property type="match status" value="1"/>
</dbReference>
<dbReference type="InterPro" id="IPR001932">
    <property type="entry name" value="PPM-type_phosphatase-like_dom"/>
</dbReference>
<dbReference type="SMART" id="SM00331">
    <property type="entry name" value="PP2C_SIG"/>
    <property type="match status" value="1"/>
</dbReference>
<proteinExistence type="inferred from homology"/>
<feature type="compositionally biased region" description="Basic residues" evidence="5">
    <location>
        <begin position="1"/>
        <end position="10"/>
    </location>
</feature>
<dbReference type="GO" id="GO:0046872">
    <property type="term" value="F:metal ion binding"/>
    <property type="evidence" value="ECO:0007669"/>
    <property type="project" value="UniProtKB-KW"/>
</dbReference>
<evidence type="ECO:0000256" key="4">
    <source>
        <dbReference type="RuleBase" id="RU003465"/>
    </source>
</evidence>
<keyword evidence="3 4" id="KW-0904">Protein phosphatase</keyword>
<feature type="region of interest" description="Disordered" evidence="5">
    <location>
        <begin position="1"/>
        <end position="74"/>
    </location>
</feature>
<dbReference type="GO" id="GO:0004722">
    <property type="term" value="F:protein serine/threonine phosphatase activity"/>
    <property type="evidence" value="ECO:0007669"/>
    <property type="project" value="InterPro"/>
</dbReference>
<evidence type="ECO:0000256" key="2">
    <source>
        <dbReference type="ARBA" id="ARBA00022801"/>
    </source>
</evidence>
<dbReference type="InterPro" id="IPR036457">
    <property type="entry name" value="PPM-type-like_dom_sf"/>
</dbReference>
<dbReference type="OrthoDB" id="10264738at2759"/>
<evidence type="ECO:0000259" key="6">
    <source>
        <dbReference type="PROSITE" id="PS51746"/>
    </source>
</evidence>
<dbReference type="VEuPathDB" id="TriTrypDB:BSAL_36060"/>
<dbReference type="Gene3D" id="3.60.40.10">
    <property type="entry name" value="PPM-type phosphatase domain"/>
    <property type="match status" value="1"/>
</dbReference>
<accession>A0A0S4JPM8</accession>
<dbReference type="OMA" id="QDNRVNG"/>
<feature type="compositionally biased region" description="Basic and acidic residues" evidence="5">
    <location>
        <begin position="33"/>
        <end position="59"/>
    </location>
</feature>
<evidence type="ECO:0000256" key="5">
    <source>
        <dbReference type="SAM" id="MobiDB-lite"/>
    </source>
</evidence>
<dbReference type="InterPro" id="IPR000222">
    <property type="entry name" value="PP2C_BS"/>
</dbReference>
<comment type="similarity">
    <text evidence="4">Belongs to the PP2C family.</text>
</comment>
<evidence type="ECO:0000313" key="7">
    <source>
        <dbReference type="EMBL" id="CUG92193.1"/>
    </source>
</evidence>
<dbReference type="PROSITE" id="PS51746">
    <property type="entry name" value="PPM_2"/>
    <property type="match status" value="1"/>
</dbReference>
<dbReference type="InterPro" id="IPR015655">
    <property type="entry name" value="PP2C"/>
</dbReference>
<dbReference type="AlphaFoldDB" id="A0A0S4JPM8"/>
<sequence>MPPKHNKSKKAAADDSEEFQALLSQLSKATKSNGKEQQKERSKEDTLRKKKNDSHEALVKKNNTSDMEQYLQRQQQQRQLQAIFQQMMMASNRPHLNAPNTAFHGEADALPGKFEIGVGSMQGWRTNMEDAHVVDVKTVGSDSGLFAVFDGHAGDLCAKQSKVLFPALVTKHLEKDTLEVNFDAAFHELDAVLRGRLKDDSGCTACGVLITSKKVTCASVGDSRAVLCRGETAIDLSQDHKPDDDLEKLRIEAAGGHVESNRVNGQLAMSRAIGDYSYKQQLERGVDEQLVIAKPDVVSKDRTAEDRFVVVACDGIFDVLSNQELVDFINDEIKKDATQSLTKICEAVCNRCLAPVSATGGPTTAAGTDNMTVVIIKLL</sequence>
<dbReference type="SUPFAM" id="SSF81606">
    <property type="entry name" value="PP2C-like"/>
    <property type="match status" value="1"/>
</dbReference>
<dbReference type="SMART" id="SM00332">
    <property type="entry name" value="PP2Cc"/>
    <property type="match status" value="1"/>
</dbReference>
<protein>
    <submittedName>
        <fullName evidence="7">Protein phosphatase 2C, putative</fullName>
    </submittedName>
</protein>
<keyword evidence="1" id="KW-0479">Metal-binding</keyword>
<dbReference type="Proteomes" id="UP000051952">
    <property type="component" value="Unassembled WGS sequence"/>
</dbReference>
<feature type="domain" description="PPM-type phosphatase" evidence="6">
    <location>
        <begin position="115"/>
        <end position="378"/>
    </location>
</feature>
<evidence type="ECO:0000313" key="8">
    <source>
        <dbReference type="Proteomes" id="UP000051952"/>
    </source>
</evidence>